<dbReference type="Proteomes" id="UP000662904">
    <property type="component" value="Chromosome"/>
</dbReference>
<dbReference type="AlphaFoldDB" id="A0A8A0RP67"/>
<dbReference type="KEGG" id="kme:H0A61_02083"/>
<evidence type="ECO:0000313" key="1">
    <source>
        <dbReference type="EMBL" id="QSQ09704.1"/>
    </source>
</evidence>
<protein>
    <recommendedName>
        <fullName evidence="3">DUF4347 domain-containing protein</fullName>
    </recommendedName>
</protein>
<accession>A0A8A0RP67</accession>
<name>A0A8A0RP67_9FIRM</name>
<proteinExistence type="predicted"/>
<sequence>MNLQLIKFSFESEHFSTDMNLAVSAQGYGDEITFDFRAGKTGYSVIKPADGIEFLELLAAFSNKNHPILNMKIFSHSYPRGIIMTNWSGFYYSQGPNDTNRAAYLVDLAEFIEKGNISFAPNSQIVMFGCNLANGDFSRKLSEITGGTVIASYAGVSPEIKANKETGVFISAGRWVKYYNGQVAVYDMGKRIRAW</sequence>
<organism evidence="1 2">
    <name type="scientific">Koleobacter methoxysyntrophicus</name>
    <dbReference type="NCBI Taxonomy" id="2751313"/>
    <lineage>
        <taxon>Bacteria</taxon>
        <taxon>Bacillati</taxon>
        <taxon>Bacillota</taxon>
        <taxon>Clostridia</taxon>
        <taxon>Koleobacterales</taxon>
        <taxon>Koleobacteraceae</taxon>
        <taxon>Koleobacter</taxon>
    </lineage>
</organism>
<evidence type="ECO:0008006" key="3">
    <source>
        <dbReference type="Google" id="ProtNLM"/>
    </source>
</evidence>
<dbReference type="RefSeq" id="WP_206707044.1">
    <property type="nucleotide sequence ID" value="NZ_CP059066.1"/>
</dbReference>
<evidence type="ECO:0000313" key="2">
    <source>
        <dbReference type="Proteomes" id="UP000662904"/>
    </source>
</evidence>
<reference evidence="1" key="1">
    <citation type="submission" date="2020-07" db="EMBL/GenBank/DDBJ databases">
        <title>Koleobacter methoxysyntrophicus gen. nov., sp. nov., a novel anaerobic bacterium isolated from deep subsurface oil field and proposal of Koleobacterales ord. nov. in the phylum Firmicutes.</title>
        <authorList>
            <person name="Sakamoto S."/>
            <person name="Tamaki H."/>
        </authorList>
    </citation>
    <scope>NUCLEOTIDE SEQUENCE</scope>
    <source>
        <strain evidence="1">NRmbB1</strain>
    </source>
</reference>
<dbReference type="EMBL" id="CP059066">
    <property type="protein sequence ID" value="QSQ09704.1"/>
    <property type="molecule type" value="Genomic_DNA"/>
</dbReference>
<gene>
    <name evidence="1" type="ORF">H0A61_02083</name>
</gene>
<keyword evidence="2" id="KW-1185">Reference proteome</keyword>